<reference evidence="1" key="1">
    <citation type="submission" date="2020-11" db="EMBL/GenBank/DDBJ databases">
        <authorList>
            <consortium name="DOE Joint Genome Institute"/>
            <person name="Ahrendt S."/>
            <person name="Riley R."/>
            <person name="Andreopoulos W."/>
            <person name="Labutti K."/>
            <person name="Pangilinan J."/>
            <person name="Ruiz-Duenas F.J."/>
            <person name="Barrasa J.M."/>
            <person name="Sanchez-Garcia M."/>
            <person name="Camarero S."/>
            <person name="Miyauchi S."/>
            <person name="Serrano A."/>
            <person name="Linde D."/>
            <person name="Babiker R."/>
            <person name="Drula E."/>
            <person name="Ayuso-Fernandez I."/>
            <person name="Pacheco R."/>
            <person name="Padilla G."/>
            <person name="Ferreira P."/>
            <person name="Barriuso J."/>
            <person name="Kellner H."/>
            <person name="Castanera R."/>
            <person name="Alfaro M."/>
            <person name="Ramirez L."/>
            <person name="Pisabarro A.G."/>
            <person name="Kuo A."/>
            <person name="Tritt A."/>
            <person name="Lipzen A."/>
            <person name="He G."/>
            <person name="Yan M."/>
            <person name="Ng V."/>
            <person name="Cullen D."/>
            <person name="Martin F."/>
            <person name="Rosso M.-N."/>
            <person name="Henrissat B."/>
            <person name="Hibbett D."/>
            <person name="Martinez A.T."/>
            <person name="Grigoriev I.V."/>
        </authorList>
    </citation>
    <scope>NUCLEOTIDE SEQUENCE</scope>
    <source>
        <strain evidence="1">CIRM-BRFM 674</strain>
    </source>
</reference>
<evidence type="ECO:0000313" key="2">
    <source>
        <dbReference type="Proteomes" id="UP000807469"/>
    </source>
</evidence>
<dbReference type="EMBL" id="MU155217">
    <property type="protein sequence ID" value="KAF9479244.1"/>
    <property type="molecule type" value="Genomic_DNA"/>
</dbReference>
<organism evidence="1 2">
    <name type="scientific">Pholiota conissans</name>
    <dbReference type="NCBI Taxonomy" id="109636"/>
    <lineage>
        <taxon>Eukaryota</taxon>
        <taxon>Fungi</taxon>
        <taxon>Dikarya</taxon>
        <taxon>Basidiomycota</taxon>
        <taxon>Agaricomycotina</taxon>
        <taxon>Agaricomycetes</taxon>
        <taxon>Agaricomycetidae</taxon>
        <taxon>Agaricales</taxon>
        <taxon>Agaricineae</taxon>
        <taxon>Strophariaceae</taxon>
        <taxon>Pholiota</taxon>
    </lineage>
</organism>
<sequence>MFLSTHPMAITKSSVGPSMDPTGRVPFSFLLPNHCTRPSQPQHIPFVNPTFHSFVKLSVLRDHLAAPCLRHRFLPILTPPSLACPTPISHRLSHPHPPCLCFPVSSLFLTKSKHQSLVSSSPIFFDSSSLRPLVIAAIWAPVTPCAPPITWLQKSSRLKNRIYNFALHPRPI</sequence>
<evidence type="ECO:0000313" key="1">
    <source>
        <dbReference type="EMBL" id="KAF9479244.1"/>
    </source>
</evidence>
<protein>
    <submittedName>
        <fullName evidence="1">Uncharacterized protein</fullName>
    </submittedName>
</protein>
<dbReference type="Proteomes" id="UP000807469">
    <property type="component" value="Unassembled WGS sequence"/>
</dbReference>
<dbReference type="AlphaFoldDB" id="A0A9P6D0D0"/>
<keyword evidence="2" id="KW-1185">Reference proteome</keyword>
<accession>A0A9P6D0D0</accession>
<comment type="caution">
    <text evidence="1">The sequence shown here is derived from an EMBL/GenBank/DDBJ whole genome shotgun (WGS) entry which is preliminary data.</text>
</comment>
<name>A0A9P6D0D0_9AGAR</name>
<proteinExistence type="predicted"/>
<gene>
    <name evidence="1" type="ORF">BDN70DRAFT_993610</name>
</gene>
<feature type="non-terminal residue" evidence="1">
    <location>
        <position position="172"/>
    </location>
</feature>